<name>A0ABT1PLU0_9ACTN</name>
<evidence type="ECO:0000313" key="3">
    <source>
        <dbReference type="EMBL" id="MCQ4046324.1"/>
    </source>
</evidence>
<dbReference type="Pfam" id="PF00930">
    <property type="entry name" value="DPPIV_N"/>
    <property type="match status" value="1"/>
</dbReference>
<dbReference type="Proteomes" id="UP001206206">
    <property type="component" value="Unassembled WGS sequence"/>
</dbReference>
<dbReference type="EMBL" id="JANFNH010000062">
    <property type="protein sequence ID" value="MCQ4046324.1"/>
    <property type="molecule type" value="Genomic_DNA"/>
</dbReference>
<dbReference type="PANTHER" id="PTHR11731">
    <property type="entry name" value="PROTEASE FAMILY S9B,C DIPEPTIDYL-PEPTIDASE IV-RELATED"/>
    <property type="match status" value="1"/>
</dbReference>
<feature type="domain" description="Peptidase S9 prolyl oligopeptidase catalytic" evidence="1">
    <location>
        <begin position="492"/>
        <end position="689"/>
    </location>
</feature>
<dbReference type="InterPro" id="IPR029058">
    <property type="entry name" value="AB_hydrolase_fold"/>
</dbReference>
<dbReference type="Gene3D" id="3.40.50.1820">
    <property type="entry name" value="alpha/beta hydrolase"/>
    <property type="match status" value="1"/>
</dbReference>
<dbReference type="InterPro" id="IPR002470">
    <property type="entry name" value="Peptidase_S9A"/>
</dbReference>
<dbReference type="InterPro" id="IPR002469">
    <property type="entry name" value="Peptidase_S9B_N"/>
</dbReference>
<dbReference type="PANTHER" id="PTHR11731:SF193">
    <property type="entry name" value="DIPEPTIDYL PEPTIDASE 9"/>
    <property type="match status" value="1"/>
</dbReference>
<gene>
    <name evidence="3" type="ORF">NON19_30820</name>
</gene>
<evidence type="ECO:0000259" key="2">
    <source>
        <dbReference type="Pfam" id="PF00930"/>
    </source>
</evidence>
<dbReference type="PRINTS" id="PR00862">
    <property type="entry name" value="PROLIGOPTASE"/>
</dbReference>
<evidence type="ECO:0000313" key="4">
    <source>
        <dbReference type="Proteomes" id="UP001206206"/>
    </source>
</evidence>
<evidence type="ECO:0000259" key="1">
    <source>
        <dbReference type="Pfam" id="PF00326"/>
    </source>
</evidence>
<organism evidence="3 4">
    <name type="scientific">Streptantibioticus rubrisoli</name>
    <dbReference type="NCBI Taxonomy" id="1387313"/>
    <lineage>
        <taxon>Bacteria</taxon>
        <taxon>Bacillati</taxon>
        <taxon>Actinomycetota</taxon>
        <taxon>Actinomycetes</taxon>
        <taxon>Kitasatosporales</taxon>
        <taxon>Streptomycetaceae</taxon>
        <taxon>Streptantibioticus</taxon>
    </lineage>
</organism>
<dbReference type="RefSeq" id="WP_255932497.1">
    <property type="nucleotide sequence ID" value="NZ_JANFNH010000062.1"/>
</dbReference>
<sequence length="697" mass="75690">MNDIDSAEFPRQLARTGRFTHGAPRAFTVSPDGERVLFLRSRAGDDPVCCLWMYQDGTERLLADPAALAAGDTRLPPEELTRRERARERAEGIVGYAADADVRTVAFALGGRLWTVDTAHGTPRPVRTAGPVVDPRPDPTGARIAYVSGGGLYVVELRGDTNRALALAEGPHIRYGLAEHAAAESMGRSRGYWWAPDGSRLLVARVDESAVHRWWISDPAHPDRPPRSIAYPVAGTANAEVTLEVLDLTGGRTEVAWDRDAFEYLAAALWDAHGPLVTVQSRDQRTVRVLAVDPATGATTLAHEQRDAAWVQLVPGLAARTASGRLLRPREQDGTRRLWVGDGAATPVGRQLRAVLGVSGEQVLFTASEEPTEVHVWCHDPDAGLTRLSAQPGVHTGALGGPTVVLDSRTADGRTFTVLRDGRPVGRIASLAEQPVVTPRITWLRAGERRIRTALLLPSWYTPGARLPVLLCPYGGHGMQLAVATRDWWLCEAQWFAESGFAVVIADGRGTPGRGPRWEKAFHGDKLSAALEDQVAAVHGAAEHCPDLDLARTAIRGWSYGGYLAAAAVLRRPDVFHAAVAGAAPFDQRLYDTHWQERFLGHPDEHPENYDRCSLIADAPGLRRPLLLVHGLADDNVTAAHTLRMSAALLAAGRPHSVLPLPGVTHAMLSARTVERMLFFQRDFLRDALARTSRADG</sequence>
<dbReference type="SUPFAM" id="SSF53474">
    <property type="entry name" value="alpha/beta-Hydrolases"/>
    <property type="match status" value="1"/>
</dbReference>
<feature type="domain" description="Dipeptidylpeptidase IV N-terminal" evidence="2">
    <location>
        <begin position="110"/>
        <end position="390"/>
    </location>
</feature>
<reference evidence="3 4" key="1">
    <citation type="submission" date="2022-06" db="EMBL/GenBank/DDBJ databases">
        <title>Draft genome sequence of type strain Streptomyces rubrisoli DSM 42083.</title>
        <authorList>
            <person name="Duangmal K."/>
            <person name="Klaysubun C."/>
        </authorList>
    </citation>
    <scope>NUCLEOTIDE SEQUENCE [LARGE SCALE GENOMIC DNA]</scope>
    <source>
        <strain evidence="3 4">DSM 42083</strain>
    </source>
</reference>
<dbReference type="InterPro" id="IPR050278">
    <property type="entry name" value="Serine_Prot_S9B/DPPIV"/>
</dbReference>
<dbReference type="SUPFAM" id="SSF82171">
    <property type="entry name" value="DPP6 N-terminal domain-like"/>
    <property type="match status" value="1"/>
</dbReference>
<dbReference type="Gene3D" id="2.140.10.30">
    <property type="entry name" value="Dipeptidylpeptidase IV, N-terminal domain"/>
    <property type="match status" value="1"/>
</dbReference>
<proteinExistence type="predicted"/>
<keyword evidence="4" id="KW-1185">Reference proteome</keyword>
<dbReference type="InterPro" id="IPR001375">
    <property type="entry name" value="Peptidase_S9_cat"/>
</dbReference>
<dbReference type="Pfam" id="PF00326">
    <property type="entry name" value="Peptidase_S9"/>
    <property type="match status" value="1"/>
</dbReference>
<comment type="caution">
    <text evidence="3">The sequence shown here is derived from an EMBL/GenBank/DDBJ whole genome shotgun (WGS) entry which is preliminary data.</text>
</comment>
<accession>A0ABT1PLU0</accession>
<protein>
    <submittedName>
        <fullName evidence="3">S9 family peptidase</fullName>
    </submittedName>
</protein>